<evidence type="ECO:0000313" key="2">
    <source>
        <dbReference type="Proteomes" id="UP000237000"/>
    </source>
</evidence>
<dbReference type="EMBL" id="JXTC01000239">
    <property type="protein sequence ID" value="PON78894.1"/>
    <property type="molecule type" value="Genomic_DNA"/>
</dbReference>
<dbReference type="AlphaFoldDB" id="A0A2P5E023"/>
<comment type="caution">
    <text evidence="1">The sequence shown here is derived from an EMBL/GenBank/DDBJ whole genome shotgun (WGS) entry which is preliminary data.</text>
</comment>
<dbReference type="InParanoid" id="A0A2P5E023"/>
<organism evidence="1 2">
    <name type="scientific">Trema orientale</name>
    <name type="common">Charcoal tree</name>
    <name type="synonym">Celtis orientalis</name>
    <dbReference type="NCBI Taxonomy" id="63057"/>
    <lineage>
        <taxon>Eukaryota</taxon>
        <taxon>Viridiplantae</taxon>
        <taxon>Streptophyta</taxon>
        <taxon>Embryophyta</taxon>
        <taxon>Tracheophyta</taxon>
        <taxon>Spermatophyta</taxon>
        <taxon>Magnoliopsida</taxon>
        <taxon>eudicotyledons</taxon>
        <taxon>Gunneridae</taxon>
        <taxon>Pentapetalae</taxon>
        <taxon>rosids</taxon>
        <taxon>fabids</taxon>
        <taxon>Rosales</taxon>
        <taxon>Cannabaceae</taxon>
        <taxon>Trema</taxon>
    </lineage>
</organism>
<gene>
    <name evidence="1" type="ORF">TorRG33x02_237220</name>
</gene>
<protein>
    <submittedName>
        <fullName evidence="1">Uncharacterized protein</fullName>
    </submittedName>
</protein>
<proteinExistence type="predicted"/>
<reference evidence="2" key="1">
    <citation type="submission" date="2016-06" db="EMBL/GenBank/DDBJ databases">
        <title>Parallel loss of symbiosis genes in relatives of nitrogen-fixing non-legume Parasponia.</title>
        <authorList>
            <person name="Van Velzen R."/>
            <person name="Holmer R."/>
            <person name="Bu F."/>
            <person name="Rutten L."/>
            <person name="Van Zeijl A."/>
            <person name="Liu W."/>
            <person name="Santuari L."/>
            <person name="Cao Q."/>
            <person name="Sharma T."/>
            <person name="Shen D."/>
            <person name="Roswanjaya Y."/>
            <person name="Wardhani T."/>
            <person name="Kalhor M.S."/>
            <person name="Jansen J."/>
            <person name="Van den Hoogen J."/>
            <person name="Gungor B."/>
            <person name="Hartog M."/>
            <person name="Hontelez J."/>
            <person name="Verver J."/>
            <person name="Yang W.-C."/>
            <person name="Schijlen E."/>
            <person name="Repin R."/>
            <person name="Schilthuizen M."/>
            <person name="Schranz E."/>
            <person name="Heidstra R."/>
            <person name="Miyata K."/>
            <person name="Fedorova E."/>
            <person name="Kohlen W."/>
            <person name="Bisseling T."/>
            <person name="Smit S."/>
            <person name="Geurts R."/>
        </authorList>
    </citation>
    <scope>NUCLEOTIDE SEQUENCE [LARGE SCALE GENOMIC DNA]</scope>
    <source>
        <strain evidence="2">cv. RG33-2</strain>
    </source>
</reference>
<keyword evidence="2" id="KW-1185">Reference proteome</keyword>
<accession>A0A2P5E023</accession>
<sequence>MRGLRFLLQDNYLSSGDYVFILELDHCEIVVRQRAFTKHNEGRGFIRKAVMCLALLSKAAVCFRERVKMAFEVGKGLRDGVFPSLLDFFSFLHILPLETRARRKQFALLFEIKYMEDNHFRIKKDVTES</sequence>
<name>A0A2P5E023_TREOI</name>
<evidence type="ECO:0000313" key="1">
    <source>
        <dbReference type="EMBL" id="PON78894.1"/>
    </source>
</evidence>
<dbReference type="Proteomes" id="UP000237000">
    <property type="component" value="Unassembled WGS sequence"/>
</dbReference>